<dbReference type="Gene3D" id="2.60.120.1440">
    <property type="match status" value="1"/>
</dbReference>
<feature type="domain" description="FecR protein" evidence="2">
    <location>
        <begin position="201"/>
        <end position="290"/>
    </location>
</feature>
<dbReference type="Gene3D" id="3.55.50.30">
    <property type="match status" value="1"/>
</dbReference>
<evidence type="ECO:0000259" key="2">
    <source>
        <dbReference type="Pfam" id="PF04773"/>
    </source>
</evidence>
<feature type="domain" description="Protein FecR C-terminal" evidence="3">
    <location>
        <begin position="333"/>
        <end position="402"/>
    </location>
</feature>
<keyword evidence="1" id="KW-1133">Transmembrane helix</keyword>
<evidence type="ECO:0000259" key="3">
    <source>
        <dbReference type="Pfam" id="PF16344"/>
    </source>
</evidence>
<feature type="transmembrane region" description="Helical" evidence="1">
    <location>
        <begin position="103"/>
        <end position="121"/>
    </location>
</feature>
<keyword evidence="5" id="KW-1185">Reference proteome</keyword>
<accession>A0ABZ0FSZ7</accession>
<dbReference type="PANTHER" id="PTHR30273">
    <property type="entry name" value="PERIPLASMIC SIGNAL SENSOR AND SIGMA FACTOR ACTIVATOR FECR-RELATED"/>
    <property type="match status" value="1"/>
</dbReference>
<organism evidence="4 5">
    <name type="scientific">Butyricimonas paravirosa</name>
    <dbReference type="NCBI Taxonomy" id="1472417"/>
    <lineage>
        <taxon>Bacteria</taxon>
        <taxon>Pseudomonadati</taxon>
        <taxon>Bacteroidota</taxon>
        <taxon>Bacteroidia</taxon>
        <taxon>Bacteroidales</taxon>
        <taxon>Odoribacteraceae</taxon>
        <taxon>Butyricimonas</taxon>
    </lineage>
</organism>
<dbReference type="Pfam" id="PF04773">
    <property type="entry name" value="FecR"/>
    <property type="match status" value="1"/>
</dbReference>
<proteinExistence type="predicted"/>
<evidence type="ECO:0000313" key="5">
    <source>
        <dbReference type="Proteomes" id="UP001302374"/>
    </source>
</evidence>
<name>A0ABZ0FSZ7_9BACT</name>
<dbReference type="EMBL" id="CP043839">
    <property type="protein sequence ID" value="WOF11738.1"/>
    <property type="molecule type" value="Genomic_DNA"/>
</dbReference>
<dbReference type="InterPro" id="IPR032508">
    <property type="entry name" value="FecR_C"/>
</dbReference>
<evidence type="ECO:0000313" key="4">
    <source>
        <dbReference type="EMBL" id="WOF11738.1"/>
    </source>
</evidence>
<reference evidence="4 5" key="1">
    <citation type="submission" date="2019-09" db="EMBL/GenBank/DDBJ databases">
        <title>Butyricimonas paravirosa DSM 105722 (=214-4 = JCM 18677 = CCUG 65563).</title>
        <authorList>
            <person name="Le Roy T."/>
            <person name="Cani P.D."/>
        </authorList>
    </citation>
    <scope>NUCLEOTIDE SEQUENCE [LARGE SCALE GENOMIC DNA]</scope>
    <source>
        <strain evidence="4 5">DSM 105722</strain>
    </source>
</reference>
<keyword evidence="1" id="KW-0472">Membrane</keyword>
<protein>
    <submittedName>
        <fullName evidence="4">DUF4974 domain-containing protein</fullName>
    </submittedName>
</protein>
<evidence type="ECO:0000256" key="1">
    <source>
        <dbReference type="SAM" id="Phobius"/>
    </source>
</evidence>
<dbReference type="PANTHER" id="PTHR30273:SF2">
    <property type="entry name" value="PROTEIN FECR"/>
    <property type="match status" value="1"/>
</dbReference>
<keyword evidence="1" id="KW-0812">Transmembrane</keyword>
<dbReference type="InterPro" id="IPR006860">
    <property type="entry name" value="FecR"/>
</dbReference>
<dbReference type="Proteomes" id="UP001302374">
    <property type="component" value="Chromosome"/>
</dbReference>
<dbReference type="Pfam" id="PF16344">
    <property type="entry name" value="FecR_C"/>
    <property type="match status" value="1"/>
</dbReference>
<dbReference type="InterPro" id="IPR012373">
    <property type="entry name" value="Ferrdict_sens_TM"/>
</dbReference>
<sequence>MLETEEKKIYLFMDKEENALRISEFISKSLGDCLEEGELQELEKWLTEDERHRELFALWSSTELMERKAEVYERLDYMRAWEKFRKVRQDKLSARRRRIKITWMKYAAMFIVPLGIAVALLSKEDIKEEKTEEPITVKAGKSQAVLVLSSGERQVLDWGERSIEDGGMKISADSGRISYDGKSLSGAGVQDAFHMLEVPRGGEYFMTLEDGTKVWLNAATRLKYPVVFASGIRKVILEGEAYFEVARDISRPFVVETVQAKVSVLGTSFDVCAYAEEGKTWTTLEEGVVEVESMDKGEKVRMVPGEQVCLTGGKGMEKYKVETALFTAWRSGRLVFKDMRLEDLMRNLARWYDVKVEFYREEAKDIVFTGDVKKYEDLNEVLEIIELTSDVHFTIEGQSIIVH</sequence>
<gene>
    <name evidence="4" type="ORF">F1644_05415</name>
</gene>